<sequence length="143" mass="16852">MSNKLEITIDVIVHATEDMTKILQPFNEIFDIEEEIFNKTETTGYFENPITMVNTKLVKKQSKAFMKKFLEILSISQISQLIEEIEERTEDSKFHLRLDKQELVQGKLVFSQKDTIKIKIHTPVYNKKNTRDVFSELFQSHLN</sequence>
<dbReference type="Pfam" id="PF01877">
    <property type="entry name" value="RNA_binding"/>
    <property type="match status" value="1"/>
</dbReference>
<dbReference type="AlphaFoldDB" id="A0A2Z2HM22"/>
<evidence type="ECO:0008006" key="3">
    <source>
        <dbReference type="Google" id="ProtNLM"/>
    </source>
</evidence>
<reference evidence="1 2" key="1">
    <citation type="journal article" date="2017" name="Environ. Microbiol.">
        <title>Genome and epigenome of a novel marine Thaumarchaeota strain suggest viral infection, phosphorothioation DNA modification and multiple restriction systems.</title>
        <authorList>
            <person name="Ahlgren N.A."/>
            <person name="Chen Y."/>
            <person name="Needham D.M."/>
            <person name="Parada A.E."/>
            <person name="Sachdeva R."/>
            <person name="Trinh V."/>
            <person name="Chen T."/>
            <person name="Fuhrman J.A."/>
        </authorList>
    </citation>
    <scope>NUCLEOTIDE SEQUENCE [LARGE SCALE GENOMIC DNA]</scope>
    <source>
        <strain evidence="1 2">SPOT01</strain>
    </source>
</reference>
<name>A0A2Z2HM22_9ARCH</name>
<dbReference type="InterPro" id="IPR002739">
    <property type="entry name" value="PAB1135-like"/>
</dbReference>
<dbReference type="SUPFAM" id="SSF55282">
    <property type="entry name" value="RL5-like"/>
    <property type="match status" value="1"/>
</dbReference>
<dbReference type="RefSeq" id="WP_086907091.1">
    <property type="nucleotide sequence ID" value="NZ_CP021324.1"/>
</dbReference>
<dbReference type="InterPro" id="IPR022803">
    <property type="entry name" value="Ribosomal_uL5_dom_sf"/>
</dbReference>
<organism evidence="1 2">
    <name type="scientific">Candidatus Nitrosomarinus catalinensis</name>
    <dbReference type="NCBI Taxonomy" id="1898749"/>
    <lineage>
        <taxon>Archaea</taxon>
        <taxon>Nitrososphaerota</taxon>
        <taxon>Nitrososphaeria</taxon>
        <taxon>Nitrosopumilales</taxon>
        <taxon>Nitrosopumilaceae</taxon>
        <taxon>Candidatus Nitrosomarinus</taxon>
    </lineage>
</organism>
<dbReference type="Gene3D" id="3.30.1440.10">
    <property type="match status" value="1"/>
</dbReference>
<dbReference type="EMBL" id="CP021324">
    <property type="protein sequence ID" value="ARS63876.1"/>
    <property type="molecule type" value="Genomic_DNA"/>
</dbReference>
<evidence type="ECO:0000313" key="2">
    <source>
        <dbReference type="Proteomes" id="UP000249949"/>
    </source>
</evidence>
<dbReference type="Proteomes" id="UP000249949">
    <property type="component" value="Chromosome"/>
</dbReference>
<dbReference type="PANTHER" id="PTHR38816:SF1">
    <property type="entry name" value="EXOSOME SUBUNIT"/>
    <property type="match status" value="1"/>
</dbReference>
<dbReference type="PANTHER" id="PTHR38816">
    <property type="entry name" value="EXOSOME SUBUNIT, DUF54 FAMILY-RELATED"/>
    <property type="match status" value="1"/>
</dbReference>
<dbReference type="KEGG" id="nct:NMSP_0246"/>
<accession>A0A2Z2HM22</accession>
<proteinExistence type="predicted"/>
<evidence type="ECO:0000313" key="1">
    <source>
        <dbReference type="EMBL" id="ARS63876.1"/>
    </source>
</evidence>
<gene>
    <name evidence="1" type="ORF">NMSP_0246</name>
</gene>
<dbReference type="OrthoDB" id="10874at2157"/>
<protein>
    <recommendedName>
        <fullName evidence="3">Exosome protein</fullName>
    </recommendedName>
</protein>
<keyword evidence="2" id="KW-1185">Reference proteome</keyword>
<dbReference type="GeneID" id="32900747"/>